<dbReference type="PANTHER" id="PTHR30605:SF0">
    <property type="entry name" value="ANHYDRO-N-ACETYLMURAMIC ACID KINASE"/>
    <property type="match status" value="1"/>
</dbReference>
<dbReference type="SUPFAM" id="SSF53067">
    <property type="entry name" value="Actin-like ATPase domain"/>
    <property type="match status" value="1"/>
</dbReference>
<keyword evidence="1" id="KW-0067">ATP-binding</keyword>
<feature type="region of interest" description="Disordered" evidence="2">
    <location>
        <begin position="372"/>
        <end position="398"/>
    </location>
</feature>
<dbReference type="InterPro" id="IPR043129">
    <property type="entry name" value="ATPase_NBD"/>
</dbReference>
<dbReference type="Gene3D" id="3.30.420.40">
    <property type="match status" value="2"/>
</dbReference>
<name>A0ABR9W2F1_9MICO</name>
<dbReference type="InterPro" id="IPR005338">
    <property type="entry name" value="Anhydro_N_Ac-Mur_kinase"/>
</dbReference>
<dbReference type="Proteomes" id="UP000644727">
    <property type="component" value="Unassembled WGS sequence"/>
</dbReference>
<protein>
    <recommendedName>
        <fullName evidence="1">Anhydro-N-acetylmuramic acid kinase</fullName>
        <ecNumber evidence="1">2.7.1.170</ecNumber>
    </recommendedName>
    <alternativeName>
        <fullName evidence="1">AnhMurNAc kinase</fullName>
    </alternativeName>
</protein>
<dbReference type="EMBL" id="JADEYR010000003">
    <property type="protein sequence ID" value="MBE9403605.1"/>
    <property type="molecule type" value="Genomic_DNA"/>
</dbReference>
<comment type="similarity">
    <text evidence="1">Belongs to the anhydro-N-acetylmuramic acid kinase family.</text>
</comment>
<comment type="catalytic activity">
    <reaction evidence="1">
        <text>1,6-anhydro-N-acetyl-beta-muramate + ATP + H2O = N-acetyl-D-muramate 6-phosphate + ADP + H(+)</text>
        <dbReference type="Rhea" id="RHEA:24952"/>
        <dbReference type="ChEBI" id="CHEBI:15377"/>
        <dbReference type="ChEBI" id="CHEBI:15378"/>
        <dbReference type="ChEBI" id="CHEBI:30616"/>
        <dbReference type="ChEBI" id="CHEBI:58690"/>
        <dbReference type="ChEBI" id="CHEBI:58722"/>
        <dbReference type="ChEBI" id="CHEBI:456216"/>
        <dbReference type="EC" id="2.7.1.170"/>
    </reaction>
</comment>
<keyword evidence="1" id="KW-0119">Carbohydrate metabolism</keyword>
<dbReference type="GO" id="GO:0016301">
    <property type="term" value="F:kinase activity"/>
    <property type="evidence" value="ECO:0007669"/>
    <property type="project" value="UniProtKB-KW"/>
</dbReference>
<feature type="binding site" evidence="1">
    <location>
        <begin position="9"/>
        <end position="16"/>
    </location>
    <ligand>
        <name>ATP</name>
        <dbReference type="ChEBI" id="CHEBI:30616"/>
    </ligand>
</feature>
<evidence type="ECO:0000256" key="2">
    <source>
        <dbReference type="SAM" id="MobiDB-lite"/>
    </source>
</evidence>
<sequence length="398" mass="40914">MRVLGMMSGTSLDAIDVALVEFRRDQDDPALAHARILHHGEHPWPVRLRRDLLAVLPPANSDVGTWCRLHAQVGEAFADAAHAALEGGGAELICTHGQTLYHWVQDSRAAGTLQIGDASRIALATGVPVLYDVRSADVARGGHGAPLVPILDQLVLGDRPTAVVNIGGIANVSLVGAGEVIAGDIGPGNALIDAAVLNGTGGEQACDLDGALARAGSIDQELLAALLADPFYAAPMPRSTGREQFDAAYVDRLAAARGLALPGLPDLAATLTELTATTIARAVLDLAPERVVLTGGGIHNPALRERLEDLLAGPVIMDAESAGLPADAKEAVLMALIGWLSAEQVPAVLPRADGTAITGASGPAVLGSLTRPGAPAAQHPGRPLRRLHFPAIPTPGDP</sequence>
<comment type="function">
    <text evidence="1">Catalyzes the specific phosphorylation of 1,6-anhydro-N-acetylmuramic acid (anhMurNAc) with the simultaneous cleavage of the 1,6-anhydro ring, generating MurNAc-6-P. Is required for the utilization of anhMurNAc either imported from the medium or derived from its own cell wall murein, and thus plays a role in cell wall recycling.</text>
</comment>
<gene>
    <name evidence="1" type="primary">anmK</name>
    <name evidence="3" type="ORF">IOE58_05170</name>
</gene>
<dbReference type="EC" id="2.7.1.170" evidence="1"/>
<proteinExistence type="inferred from homology"/>
<dbReference type="Pfam" id="PF03702">
    <property type="entry name" value="AnmK"/>
    <property type="match status" value="1"/>
</dbReference>
<dbReference type="NCBIfam" id="NF007146">
    <property type="entry name" value="PRK09585.2-6"/>
    <property type="match status" value="1"/>
</dbReference>
<organism evidence="3 4">
    <name type="scientific">Brachybacterium epidermidis</name>
    <dbReference type="NCBI Taxonomy" id="2781983"/>
    <lineage>
        <taxon>Bacteria</taxon>
        <taxon>Bacillati</taxon>
        <taxon>Actinomycetota</taxon>
        <taxon>Actinomycetes</taxon>
        <taxon>Micrococcales</taxon>
        <taxon>Dermabacteraceae</taxon>
        <taxon>Brachybacterium</taxon>
    </lineage>
</organism>
<accession>A0ABR9W2F1</accession>
<dbReference type="PANTHER" id="PTHR30605">
    <property type="entry name" value="ANHYDRO-N-ACETYLMURAMIC ACID KINASE"/>
    <property type="match status" value="1"/>
</dbReference>
<comment type="pathway">
    <text evidence="1">Amino-sugar metabolism; 1,6-anhydro-N-acetylmuramate degradation.</text>
</comment>
<keyword evidence="4" id="KW-1185">Reference proteome</keyword>
<comment type="caution">
    <text evidence="3">The sequence shown here is derived from an EMBL/GenBank/DDBJ whole genome shotgun (WGS) entry which is preliminary data.</text>
</comment>
<evidence type="ECO:0000256" key="1">
    <source>
        <dbReference type="HAMAP-Rule" id="MF_01270"/>
    </source>
</evidence>
<dbReference type="HAMAP" id="MF_01270">
    <property type="entry name" value="AnhMurNAc_kinase"/>
    <property type="match status" value="1"/>
</dbReference>
<keyword evidence="1 3" id="KW-0808">Transferase</keyword>
<keyword evidence="1" id="KW-0547">Nucleotide-binding</keyword>
<keyword evidence="1 3" id="KW-0418">Kinase</keyword>
<evidence type="ECO:0000313" key="4">
    <source>
        <dbReference type="Proteomes" id="UP000644727"/>
    </source>
</evidence>
<comment type="pathway">
    <text evidence="1">Cell wall biogenesis; peptidoglycan recycling.</text>
</comment>
<reference evidence="3 4" key="1">
    <citation type="submission" date="2020-10" db="EMBL/GenBank/DDBJ databases">
        <title>Draft genome and description of Brachybacterium epidermidis sp nov.</title>
        <authorList>
            <person name="Boxberger M."/>
            <person name="La Scola B."/>
        </authorList>
    </citation>
    <scope>NUCLEOTIDE SEQUENCE [LARGE SCALE GENOMIC DNA]</scope>
    <source>
        <strain evidence="3 4">Marseille-Q2903</strain>
    </source>
</reference>
<evidence type="ECO:0000313" key="3">
    <source>
        <dbReference type="EMBL" id="MBE9403605.1"/>
    </source>
</evidence>